<dbReference type="InterPro" id="IPR021833">
    <property type="entry name" value="DUF3425"/>
</dbReference>
<dbReference type="AlphaFoldDB" id="A0A9P5CRS8"/>
<dbReference type="Pfam" id="PF11905">
    <property type="entry name" value="DUF3425"/>
    <property type="match status" value="1"/>
</dbReference>
<gene>
    <name evidence="2" type="ORF">M406DRAFT_251725</name>
</gene>
<dbReference type="GeneID" id="63833909"/>
<evidence type="ECO:0000313" key="3">
    <source>
        <dbReference type="Proteomes" id="UP000803844"/>
    </source>
</evidence>
<keyword evidence="3" id="KW-1185">Reference proteome</keyword>
<name>A0A9P5CRS8_CRYP1</name>
<feature type="compositionally biased region" description="Basic residues" evidence="1">
    <location>
        <begin position="11"/>
        <end position="20"/>
    </location>
</feature>
<feature type="compositionally biased region" description="Polar residues" evidence="1">
    <location>
        <begin position="1"/>
        <end position="10"/>
    </location>
</feature>
<dbReference type="RefSeq" id="XP_040778381.1">
    <property type="nucleotide sequence ID" value="XM_040916780.1"/>
</dbReference>
<sequence length="336" mass="37485">MDPALQTTNKPRTRQRKHKTPPSLDVPDINENAAERKRILNVLAQRRYRKREAHAHQAQISDQAGLAVATTRAKALEVMRRNEPETTVNWDPAAFSTPDDNATLGNFSDLAGSATECGAVRPSFREDMPSPSLSSIQSIDTIDPMALFGSLIGSPSSTSKSDVSFPDTYLLPVIELTLLRAFMRIASRLGCTSSVWDIHATSPFTDPSSPTQHLPQTWQPTTAQLLVPHHPLLDFLPWPSVREKIISVFTLPEEMRPAAAKSPTALVQFAYDLEDGAEGIRIWGEDPYDPLSWEVGQLLFERWWFIFDGAVIEQSNSWRVMRGAARLRITAAEDTR</sequence>
<dbReference type="OrthoDB" id="2245989at2759"/>
<dbReference type="EMBL" id="MU032346">
    <property type="protein sequence ID" value="KAF3767420.1"/>
    <property type="molecule type" value="Genomic_DNA"/>
</dbReference>
<dbReference type="PANTHER" id="PTHR38116">
    <property type="entry name" value="CHROMOSOME 7, WHOLE GENOME SHOTGUN SEQUENCE"/>
    <property type="match status" value="1"/>
</dbReference>
<evidence type="ECO:0000256" key="1">
    <source>
        <dbReference type="SAM" id="MobiDB-lite"/>
    </source>
</evidence>
<accession>A0A9P5CRS8</accession>
<protein>
    <recommendedName>
        <fullName evidence="4">BZIP domain-containing protein</fullName>
    </recommendedName>
</protein>
<organism evidence="2 3">
    <name type="scientific">Cryphonectria parasitica (strain ATCC 38755 / EP155)</name>
    <dbReference type="NCBI Taxonomy" id="660469"/>
    <lineage>
        <taxon>Eukaryota</taxon>
        <taxon>Fungi</taxon>
        <taxon>Dikarya</taxon>
        <taxon>Ascomycota</taxon>
        <taxon>Pezizomycotina</taxon>
        <taxon>Sordariomycetes</taxon>
        <taxon>Sordariomycetidae</taxon>
        <taxon>Diaporthales</taxon>
        <taxon>Cryphonectriaceae</taxon>
        <taxon>Cryphonectria-Endothia species complex</taxon>
        <taxon>Cryphonectria</taxon>
    </lineage>
</organism>
<evidence type="ECO:0000313" key="2">
    <source>
        <dbReference type="EMBL" id="KAF3767420.1"/>
    </source>
</evidence>
<proteinExistence type="predicted"/>
<dbReference type="Proteomes" id="UP000803844">
    <property type="component" value="Unassembled WGS sequence"/>
</dbReference>
<feature type="region of interest" description="Disordered" evidence="1">
    <location>
        <begin position="1"/>
        <end position="31"/>
    </location>
</feature>
<evidence type="ECO:0008006" key="4">
    <source>
        <dbReference type="Google" id="ProtNLM"/>
    </source>
</evidence>
<reference evidence="2" key="1">
    <citation type="journal article" date="2020" name="Phytopathology">
        <title>Genome sequence of the chestnut blight fungus Cryphonectria parasitica EP155: A fundamental resource for an archetypical invasive plant pathogen.</title>
        <authorList>
            <person name="Crouch J.A."/>
            <person name="Dawe A."/>
            <person name="Aerts A."/>
            <person name="Barry K."/>
            <person name="Churchill A.C.L."/>
            <person name="Grimwood J."/>
            <person name="Hillman B."/>
            <person name="Milgroom M.G."/>
            <person name="Pangilinan J."/>
            <person name="Smith M."/>
            <person name="Salamov A."/>
            <person name="Schmutz J."/>
            <person name="Yadav J."/>
            <person name="Grigoriev I.V."/>
            <person name="Nuss D."/>
        </authorList>
    </citation>
    <scope>NUCLEOTIDE SEQUENCE</scope>
    <source>
        <strain evidence="2">EP155</strain>
    </source>
</reference>
<dbReference type="PANTHER" id="PTHR38116:SF9">
    <property type="entry name" value="BZIP DOMAIN-CONTAINING PROTEIN"/>
    <property type="match status" value="1"/>
</dbReference>
<comment type="caution">
    <text evidence="2">The sequence shown here is derived from an EMBL/GenBank/DDBJ whole genome shotgun (WGS) entry which is preliminary data.</text>
</comment>